<comment type="caution">
    <text evidence="2">The sequence shown here is derived from an EMBL/GenBank/DDBJ whole genome shotgun (WGS) entry which is preliminary data.</text>
</comment>
<feature type="compositionally biased region" description="Basic and acidic residues" evidence="1">
    <location>
        <begin position="52"/>
        <end position="69"/>
    </location>
</feature>
<feature type="region of interest" description="Disordered" evidence="1">
    <location>
        <begin position="45"/>
        <end position="71"/>
    </location>
</feature>
<gene>
    <name evidence="2" type="ORF">SASPL_124521</name>
</gene>
<reference evidence="2" key="2">
    <citation type="submission" date="2020-08" db="EMBL/GenBank/DDBJ databases">
        <title>Plant Genome Project.</title>
        <authorList>
            <person name="Zhang R.-G."/>
        </authorList>
    </citation>
    <scope>NUCLEOTIDE SEQUENCE</scope>
    <source>
        <strain evidence="2">Huo1</strain>
        <tissue evidence="2">Leaf</tissue>
    </source>
</reference>
<protein>
    <submittedName>
        <fullName evidence="2">Uncharacterized protein</fullName>
    </submittedName>
</protein>
<evidence type="ECO:0000313" key="3">
    <source>
        <dbReference type="Proteomes" id="UP000298416"/>
    </source>
</evidence>
<sequence length="147" mass="16426">MKETVFMRVLFCKIRCPLMCFCKPSGTHVYTSKALKLESAPHIVPPAVNAKPSDEGVKEEESADAEHGDGTVTKSCVRKVFPRPSSTREIRKKKVQWMDQLGKELAEIREFESSIDEFASSFHPSLLSDSGDTDNEEESSRCLCAIL</sequence>
<keyword evidence="3" id="KW-1185">Reference proteome</keyword>
<accession>A0A8X8ZP70</accession>
<evidence type="ECO:0000313" key="2">
    <source>
        <dbReference type="EMBL" id="KAG6411868.1"/>
    </source>
</evidence>
<proteinExistence type="predicted"/>
<evidence type="ECO:0000256" key="1">
    <source>
        <dbReference type="SAM" id="MobiDB-lite"/>
    </source>
</evidence>
<dbReference type="PANTHER" id="PTHR33401:SF19">
    <property type="entry name" value="(RAPE) HYPOTHETICAL PROTEIN"/>
    <property type="match status" value="1"/>
</dbReference>
<organism evidence="2">
    <name type="scientific">Salvia splendens</name>
    <name type="common">Scarlet sage</name>
    <dbReference type="NCBI Taxonomy" id="180675"/>
    <lineage>
        <taxon>Eukaryota</taxon>
        <taxon>Viridiplantae</taxon>
        <taxon>Streptophyta</taxon>
        <taxon>Embryophyta</taxon>
        <taxon>Tracheophyta</taxon>
        <taxon>Spermatophyta</taxon>
        <taxon>Magnoliopsida</taxon>
        <taxon>eudicotyledons</taxon>
        <taxon>Gunneridae</taxon>
        <taxon>Pentapetalae</taxon>
        <taxon>asterids</taxon>
        <taxon>lamiids</taxon>
        <taxon>Lamiales</taxon>
        <taxon>Lamiaceae</taxon>
        <taxon>Nepetoideae</taxon>
        <taxon>Mentheae</taxon>
        <taxon>Salviinae</taxon>
        <taxon>Salvia</taxon>
        <taxon>Salvia subgen. Calosphace</taxon>
        <taxon>core Calosphace</taxon>
    </lineage>
</organism>
<dbReference type="AlphaFoldDB" id="A0A8X8ZP70"/>
<dbReference type="Proteomes" id="UP000298416">
    <property type="component" value="Unassembled WGS sequence"/>
</dbReference>
<dbReference type="EMBL" id="PNBA02000009">
    <property type="protein sequence ID" value="KAG6411868.1"/>
    <property type="molecule type" value="Genomic_DNA"/>
</dbReference>
<dbReference type="PANTHER" id="PTHR33401">
    <property type="entry name" value="LIGHT-HARVESTING COMPLEX-LIKE PROTEIN OHP2, CHLOROPLASTIC"/>
    <property type="match status" value="1"/>
</dbReference>
<feature type="region of interest" description="Disordered" evidence="1">
    <location>
        <begin position="122"/>
        <end position="142"/>
    </location>
</feature>
<name>A0A8X8ZP70_SALSN</name>
<reference evidence="2" key="1">
    <citation type="submission" date="2018-01" db="EMBL/GenBank/DDBJ databases">
        <authorList>
            <person name="Mao J.F."/>
        </authorList>
    </citation>
    <scope>NUCLEOTIDE SEQUENCE</scope>
    <source>
        <strain evidence="2">Huo1</strain>
        <tissue evidence="2">Leaf</tissue>
    </source>
</reference>